<comment type="caution">
    <text evidence="1">The sequence shown here is derived from an EMBL/GenBank/DDBJ whole genome shotgun (WGS) entry which is preliminary data.</text>
</comment>
<gene>
    <name evidence="1" type="ORF">O6H91_07G025500</name>
</gene>
<reference evidence="2" key="1">
    <citation type="journal article" date="2024" name="Proc. Natl. Acad. Sci. U.S.A.">
        <title>Extraordinary preservation of gene collinearity over three hundred million years revealed in homosporous lycophytes.</title>
        <authorList>
            <person name="Li C."/>
            <person name="Wickell D."/>
            <person name="Kuo L.Y."/>
            <person name="Chen X."/>
            <person name="Nie B."/>
            <person name="Liao X."/>
            <person name="Peng D."/>
            <person name="Ji J."/>
            <person name="Jenkins J."/>
            <person name="Williams M."/>
            <person name="Shu S."/>
            <person name="Plott C."/>
            <person name="Barry K."/>
            <person name="Rajasekar S."/>
            <person name="Grimwood J."/>
            <person name="Han X."/>
            <person name="Sun S."/>
            <person name="Hou Z."/>
            <person name="He W."/>
            <person name="Dai G."/>
            <person name="Sun C."/>
            <person name="Schmutz J."/>
            <person name="Leebens-Mack J.H."/>
            <person name="Li F.W."/>
            <person name="Wang L."/>
        </authorList>
    </citation>
    <scope>NUCLEOTIDE SEQUENCE [LARGE SCALE GENOMIC DNA]</scope>
    <source>
        <strain evidence="2">cv. PW_Plant_1</strain>
    </source>
</reference>
<organism evidence="1 2">
    <name type="scientific">Diphasiastrum complanatum</name>
    <name type="common">Issler's clubmoss</name>
    <name type="synonym">Lycopodium complanatum</name>
    <dbReference type="NCBI Taxonomy" id="34168"/>
    <lineage>
        <taxon>Eukaryota</taxon>
        <taxon>Viridiplantae</taxon>
        <taxon>Streptophyta</taxon>
        <taxon>Embryophyta</taxon>
        <taxon>Tracheophyta</taxon>
        <taxon>Lycopodiopsida</taxon>
        <taxon>Lycopodiales</taxon>
        <taxon>Lycopodiaceae</taxon>
        <taxon>Lycopodioideae</taxon>
        <taxon>Diphasiastrum</taxon>
    </lineage>
</organism>
<name>A0ACC2D3M2_DIPCM</name>
<dbReference type="EMBL" id="CM055098">
    <property type="protein sequence ID" value="KAJ7548754.1"/>
    <property type="molecule type" value="Genomic_DNA"/>
</dbReference>
<accession>A0ACC2D3M2</accession>
<proteinExistence type="predicted"/>
<evidence type="ECO:0000313" key="2">
    <source>
        <dbReference type="Proteomes" id="UP001162992"/>
    </source>
</evidence>
<sequence>MVVLQAALQASNTICATPSFWRLTQHLHQLRFLSHQPYFHTFLLDQQQLFYSPWMVRTISTSRQSTNSKSGKDGNERMKLLEASSSFSTIRTRILRGGPATWSTVALLSITGVGVTAYILSERKTVPKVPKQAQKVASSTNKDGHKISKTGIGGPFRLINQQGKIVSDRDFAGKWPLIYFGYSHCPDDCPEELQKMAQAIESIEAQVGDKVVPIFVSIDPERDDVAQLRAYLKEFSPKIVGLTGGVNDTRQIAQEYRVFYKKTEEEDSDYLVDHSNNMYLMNPSMEYAKSFGREYDAEALAAGVIEEMKQLEPQPS</sequence>
<dbReference type="Proteomes" id="UP001162992">
    <property type="component" value="Chromosome 7"/>
</dbReference>
<evidence type="ECO:0000313" key="1">
    <source>
        <dbReference type="EMBL" id="KAJ7548754.1"/>
    </source>
</evidence>
<keyword evidence="2" id="KW-1185">Reference proteome</keyword>
<protein>
    <submittedName>
        <fullName evidence="1">Uncharacterized protein</fullName>
    </submittedName>
</protein>